<evidence type="ECO:0000256" key="1">
    <source>
        <dbReference type="SAM" id="MobiDB-lite"/>
    </source>
</evidence>
<comment type="caution">
    <text evidence="2">The sequence shown here is derived from an EMBL/GenBank/DDBJ whole genome shotgun (WGS) entry which is preliminary data.</text>
</comment>
<evidence type="ECO:0000313" key="3">
    <source>
        <dbReference type="Proteomes" id="UP000233551"/>
    </source>
</evidence>
<name>A0A2I0HH52_PUNGR</name>
<evidence type="ECO:0000313" key="2">
    <source>
        <dbReference type="EMBL" id="PKI31002.1"/>
    </source>
</evidence>
<protein>
    <submittedName>
        <fullName evidence="2">Uncharacterized protein</fullName>
    </submittedName>
</protein>
<accession>A0A2I0HH52</accession>
<proteinExistence type="predicted"/>
<dbReference type="AlphaFoldDB" id="A0A2I0HH52"/>
<keyword evidence="3" id="KW-1185">Reference proteome</keyword>
<dbReference type="Proteomes" id="UP000233551">
    <property type="component" value="Unassembled WGS sequence"/>
</dbReference>
<dbReference type="EMBL" id="PGOL01015027">
    <property type="protein sequence ID" value="PKI31002.1"/>
    <property type="molecule type" value="Genomic_DNA"/>
</dbReference>
<feature type="non-terminal residue" evidence="2">
    <location>
        <position position="38"/>
    </location>
</feature>
<feature type="region of interest" description="Disordered" evidence="1">
    <location>
        <begin position="1"/>
        <end position="38"/>
    </location>
</feature>
<organism evidence="2 3">
    <name type="scientific">Punica granatum</name>
    <name type="common">Pomegranate</name>
    <dbReference type="NCBI Taxonomy" id="22663"/>
    <lineage>
        <taxon>Eukaryota</taxon>
        <taxon>Viridiplantae</taxon>
        <taxon>Streptophyta</taxon>
        <taxon>Embryophyta</taxon>
        <taxon>Tracheophyta</taxon>
        <taxon>Spermatophyta</taxon>
        <taxon>Magnoliopsida</taxon>
        <taxon>eudicotyledons</taxon>
        <taxon>Gunneridae</taxon>
        <taxon>Pentapetalae</taxon>
        <taxon>rosids</taxon>
        <taxon>malvids</taxon>
        <taxon>Myrtales</taxon>
        <taxon>Lythraceae</taxon>
        <taxon>Punica</taxon>
    </lineage>
</organism>
<gene>
    <name evidence="2" type="ORF">CRG98_048607</name>
</gene>
<reference evidence="2 3" key="1">
    <citation type="submission" date="2017-11" db="EMBL/GenBank/DDBJ databases">
        <title>De-novo sequencing of pomegranate (Punica granatum L.) genome.</title>
        <authorList>
            <person name="Akparov Z."/>
            <person name="Amiraslanov A."/>
            <person name="Hajiyeva S."/>
            <person name="Abbasov M."/>
            <person name="Kaur K."/>
            <person name="Hamwieh A."/>
            <person name="Solovyev V."/>
            <person name="Salamov A."/>
            <person name="Braich B."/>
            <person name="Kosarev P."/>
            <person name="Mahmoud A."/>
            <person name="Hajiyev E."/>
            <person name="Babayeva S."/>
            <person name="Izzatullayeva V."/>
            <person name="Mammadov A."/>
            <person name="Mammadov A."/>
            <person name="Sharifova S."/>
            <person name="Ojaghi J."/>
            <person name="Eynullazada K."/>
            <person name="Bayramov B."/>
            <person name="Abdulazimova A."/>
            <person name="Shahmuradov I."/>
        </authorList>
    </citation>
    <scope>NUCLEOTIDE SEQUENCE [LARGE SCALE GENOMIC DNA]</scope>
    <source>
        <strain evidence="3">cv. AG2017</strain>
        <tissue evidence="2">Leaf</tissue>
    </source>
</reference>
<sequence>MSVTRSGRVYENPKATNKGKALAMPEVAPEASSIPQKK</sequence>